<organism evidence="3">
    <name type="scientific">Adineta ricciae</name>
    <name type="common">Rotifer</name>
    <dbReference type="NCBI Taxonomy" id="249248"/>
    <lineage>
        <taxon>Eukaryota</taxon>
        <taxon>Metazoa</taxon>
        <taxon>Spiralia</taxon>
        <taxon>Gnathifera</taxon>
        <taxon>Rotifera</taxon>
        <taxon>Eurotatoria</taxon>
        <taxon>Bdelloidea</taxon>
        <taxon>Adinetida</taxon>
        <taxon>Adinetidae</taxon>
        <taxon>Adineta</taxon>
    </lineage>
</organism>
<comment type="caution">
    <text evidence="3">The sequence shown here is derived from an EMBL/GenBank/DDBJ whole genome shotgun (WGS) entry which is preliminary data.</text>
</comment>
<feature type="compositionally biased region" description="Polar residues" evidence="1">
    <location>
        <begin position="252"/>
        <end position="265"/>
    </location>
</feature>
<evidence type="ECO:0000313" key="3">
    <source>
        <dbReference type="EMBL" id="CAF1341180.1"/>
    </source>
</evidence>
<evidence type="ECO:0000313" key="5">
    <source>
        <dbReference type="Proteomes" id="UP000663828"/>
    </source>
</evidence>
<dbReference type="Proteomes" id="UP000663852">
    <property type="component" value="Unassembled WGS sequence"/>
</dbReference>
<gene>
    <name evidence="3" type="ORF">EDS130_LOCUS32746</name>
    <name evidence="4" type="ORF">XAT740_LOCUS40991</name>
</gene>
<protein>
    <submittedName>
        <fullName evidence="3">Uncharacterized protein</fullName>
    </submittedName>
</protein>
<accession>A0A815GNF3</accession>
<keyword evidence="2" id="KW-1133">Transmembrane helix</keyword>
<dbReference type="Proteomes" id="UP000663828">
    <property type="component" value="Unassembled WGS sequence"/>
</dbReference>
<evidence type="ECO:0000256" key="2">
    <source>
        <dbReference type="SAM" id="Phobius"/>
    </source>
</evidence>
<evidence type="ECO:0000313" key="4">
    <source>
        <dbReference type="EMBL" id="CAF1524098.1"/>
    </source>
</evidence>
<dbReference type="EMBL" id="CAJNOJ010000254">
    <property type="protein sequence ID" value="CAF1341180.1"/>
    <property type="molecule type" value="Genomic_DNA"/>
</dbReference>
<feature type="compositionally biased region" description="Polar residues" evidence="1">
    <location>
        <begin position="225"/>
        <end position="236"/>
    </location>
</feature>
<sequence length="265" mass="29219">MLTSVFSYLLYSSFCQENSDQAHLFRKIRSVSSFGVDQADNSTSDGSTNFFQNEPIPLPSSLVDDLTTLASAVYIISFIIVIFLLLAWITHYNAPCSSLITSALSKITGLPESIVHSVALCGACCVLCEKTWLFRRIHQFNIWMSNKITQFLSGTCKVLYDTICPCCRPPDTPSNRSIIGSLPASIIAMIHVSDISLLTPSRPTVTEPIPVSSNPITVEPRSKNQKLSSSSATPPESNVVIHEIDANKLKRTNNSNQSYRKTPRK</sequence>
<dbReference type="OrthoDB" id="10052474at2759"/>
<name>A0A815GNF3_ADIRI</name>
<dbReference type="EMBL" id="CAJNOR010004735">
    <property type="protein sequence ID" value="CAF1524098.1"/>
    <property type="molecule type" value="Genomic_DNA"/>
</dbReference>
<proteinExistence type="predicted"/>
<evidence type="ECO:0000256" key="1">
    <source>
        <dbReference type="SAM" id="MobiDB-lite"/>
    </source>
</evidence>
<keyword evidence="2" id="KW-0472">Membrane</keyword>
<feature type="transmembrane region" description="Helical" evidence="2">
    <location>
        <begin position="69"/>
        <end position="89"/>
    </location>
</feature>
<feature type="region of interest" description="Disordered" evidence="1">
    <location>
        <begin position="206"/>
        <end position="265"/>
    </location>
</feature>
<dbReference type="AlphaFoldDB" id="A0A815GNF3"/>
<reference evidence="3" key="1">
    <citation type="submission" date="2021-02" db="EMBL/GenBank/DDBJ databases">
        <authorList>
            <person name="Nowell W R."/>
        </authorList>
    </citation>
    <scope>NUCLEOTIDE SEQUENCE</scope>
</reference>
<keyword evidence="5" id="KW-1185">Reference proteome</keyword>
<keyword evidence="2" id="KW-0812">Transmembrane</keyword>